<dbReference type="InterPro" id="IPR050936">
    <property type="entry name" value="AP-1-like"/>
</dbReference>
<evidence type="ECO:0000313" key="8">
    <source>
        <dbReference type="Proteomes" id="UP000562929"/>
    </source>
</evidence>
<evidence type="ECO:0000256" key="3">
    <source>
        <dbReference type="ARBA" id="ARBA00023242"/>
    </source>
</evidence>
<dbReference type="PANTHER" id="PTHR40621">
    <property type="entry name" value="TRANSCRIPTION FACTOR KAPC-RELATED"/>
    <property type="match status" value="1"/>
</dbReference>
<feature type="compositionally biased region" description="Low complexity" evidence="5">
    <location>
        <begin position="466"/>
        <end position="480"/>
    </location>
</feature>
<dbReference type="GO" id="GO:0001228">
    <property type="term" value="F:DNA-binding transcription activator activity, RNA polymerase II-specific"/>
    <property type="evidence" value="ECO:0007669"/>
    <property type="project" value="TreeGrafter"/>
</dbReference>
<dbReference type="GO" id="GO:0090575">
    <property type="term" value="C:RNA polymerase II transcription regulator complex"/>
    <property type="evidence" value="ECO:0007669"/>
    <property type="project" value="TreeGrafter"/>
</dbReference>
<feature type="region of interest" description="Disordered" evidence="5">
    <location>
        <begin position="181"/>
        <end position="214"/>
    </location>
</feature>
<dbReference type="Proteomes" id="UP000562929">
    <property type="component" value="Unassembled WGS sequence"/>
</dbReference>
<dbReference type="EMBL" id="JAACLJ010000001">
    <property type="protein sequence ID" value="KAF4595634.1"/>
    <property type="molecule type" value="Genomic_DNA"/>
</dbReference>
<sequence>MESAKQAVNYVSESIQGAASGVSKEANKEVAKDSNVNIGTRASAAKDALSDKVSETTHDNKAEAHKNSGCYDRHPRGCHHIDQLPGNVFLPSITVEAATGSPRPPQSLREPIFAFFVFEILSSIGCGGGEGNPSPCSRACFAMPPAETDSGSRPANNFLLTPHQQNLLFAALSTNGQSAALGASGSVSLSPTSFQSSPLRSLDGGPRYHERPYLDDFGDSSFDFSFDSLDQPRTANDASATVKSDSTEADATEKRNHPDDEETGDSPGHESKRHEGSEKGPKKPGRKPLTSEPTSKRKAQNRAAQRAFRERKEKHLKDLETKVTVLEKQSEAANHENSQLRLQLDAVTSELNHYKQRLATLTNSTKPATGDSLALGNSLFGAVPELNFPFEFPKFGSLATDKPSSSSSSSGAGAQNGHGVQRQRSMGGTTSPKSVRPSTHDDHGRYPSIASSRASLDSVNMGFGGATSSPSASSISNAGGPVSSCGTSPEPSNHSPMGFKPLETLTTIGEEQPGVVTASHVSTGHFNSVDAQTANFDWLASQNGGQFDPQLFGDYREPQENVLSGANLDEFFNDALDADFLTPYNVPMTAPTTGPRRNLIDEIDAEQNALDDDVPKESNVRCHKIWDKLQGCPKAQSGEFDLDGLCSELTQKAKCSGHGPVVAERDFDSILRKYMGKDVSPQCVATTLGIEVHPDGKPNGVAMP</sequence>
<dbReference type="PANTHER" id="PTHR40621:SF6">
    <property type="entry name" value="AP-1-LIKE TRANSCRIPTION FACTOR YAP1-RELATED"/>
    <property type="match status" value="1"/>
</dbReference>
<accession>A0A8H4VH15</accession>
<feature type="region of interest" description="Disordered" evidence="5">
    <location>
        <begin position="17"/>
        <end position="68"/>
    </location>
</feature>
<evidence type="ECO:0000256" key="2">
    <source>
        <dbReference type="ARBA" id="ARBA00004496"/>
    </source>
</evidence>
<evidence type="ECO:0000256" key="1">
    <source>
        <dbReference type="ARBA" id="ARBA00004123"/>
    </source>
</evidence>
<name>A0A8H4VH15_9HYPO</name>
<keyword evidence="3" id="KW-0539">Nucleus</keyword>
<dbReference type="Gene3D" id="1.10.238.100">
    <property type="entry name" value="YAP1 redox domain. Chain B"/>
    <property type="match status" value="1"/>
</dbReference>
<dbReference type="GO" id="GO:0000976">
    <property type="term" value="F:transcription cis-regulatory region binding"/>
    <property type="evidence" value="ECO:0007669"/>
    <property type="project" value="InterPro"/>
</dbReference>
<proteinExistence type="inferred from homology"/>
<dbReference type="InterPro" id="IPR046347">
    <property type="entry name" value="bZIP_sf"/>
</dbReference>
<dbReference type="InterPro" id="IPR004827">
    <property type="entry name" value="bZIP"/>
</dbReference>
<dbReference type="FunFam" id="1.20.5.170:FF:000067">
    <property type="entry name" value="BZIP transcription factor"/>
    <property type="match status" value="1"/>
</dbReference>
<feature type="compositionally biased region" description="Basic and acidic residues" evidence="5">
    <location>
        <begin position="267"/>
        <end position="281"/>
    </location>
</feature>
<dbReference type="Pfam" id="PF00170">
    <property type="entry name" value="bZIP_1"/>
    <property type="match status" value="1"/>
</dbReference>
<comment type="subcellular location">
    <subcellularLocation>
        <location evidence="2">Cytoplasm</location>
    </subcellularLocation>
    <subcellularLocation>
        <location evidence="1">Nucleus</location>
    </subcellularLocation>
</comment>
<organism evidence="7 8">
    <name type="scientific">Ophiocordyceps camponoti-floridani</name>
    <dbReference type="NCBI Taxonomy" id="2030778"/>
    <lineage>
        <taxon>Eukaryota</taxon>
        <taxon>Fungi</taxon>
        <taxon>Dikarya</taxon>
        <taxon>Ascomycota</taxon>
        <taxon>Pezizomycotina</taxon>
        <taxon>Sordariomycetes</taxon>
        <taxon>Hypocreomycetidae</taxon>
        <taxon>Hypocreales</taxon>
        <taxon>Ophiocordycipitaceae</taxon>
        <taxon>Ophiocordyceps</taxon>
    </lineage>
</organism>
<dbReference type="GO" id="GO:0005737">
    <property type="term" value="C:cytoplasm"/>
    <property type="evidence" value="ECO:0007669"/>
    <property type="project" value="UniProtKB-SubCell"/>
</dbReference>
<evidence type="ECO:0000259" key="6">
    <source>
        <dbReference type="PROSITE" id="PS50217"/>
    </source>
</evidence>
<reference evidence="7 8" key="1">
    <citation type="journal article" date="2020" name="G3 (Bethesda)">
        <title>Genetic Underpinnings of Host Manipulation by Ophiocordyceps as Revealed by Comparative Transcriptomics.</title>
        <authorList>
            <person name="Will I."/>
            <person name="Das B."/>
            <person name="Trinh T."/>
            <person name="Brachmann A."/>
            <person name="Ohm R.A."/>
            <person name="de Bekker C."/>
        </authorList>
    </citation>
    <scope>NUCLEOTIDE SEQUENCE [LARGE SCALE GENOMIC DNA]</scope>
    <source>
        <strain evidence="7 8">EC05</strain>
    </source>
</reference>
<feature type="compositionally biased region" description="Polar residues" evidence="5">
    <location>
        <begin position="231"/>
        <end position="244"/>
    </location>
</feature>
<feature type="domain" description="BZIP" evidence="6">
    <location>
        <begin position="291"/>
        <end position="354"/>
    </location>
</feature>
<dbReference type="SUPFAM" id="SSF111430">
    <property type="entry name" value="YAP1 redox domain"/>
    <property type="match status" value="1"/>
</dbReference>
<feature type="compositionally biased region" description="Basic and acidic residues" evidence="5">
    <location>
        <begin position="48"/>
        <end position="68"/>
    </location>
</feature>
<feature type="region of interest" description="Disordered" evidence="5">
    <location>
        <begin position="465"/>
        <end position="501"/>
    </location>
</feature>
<evidence type="ECO:0000256" key="5">
    <source>
        <dbReference type="SAM" id="MobiDB-lite"/>
    </source>
</evidence>
<dbReference type="InterPro" id="IPR013910">
    <property type="entry name" value="TF_PAP1"/>
</dbReference>
<evidence type="ECO:0000313" key="7">
    <source>
        <dbReference type="EMBL" id="KAF4595634.1"/>
    </source>
</evidence>
<dbReference type="OrthoDB" id="5380163at2759"/>
<dbReference type="Gene3D" id="1.20.5.170">
    <property type="match status" value="1"/>
</dbReference>
<gene>
    <name evidence="7" type="ORF">GQ602_001247</name>
</gene>
<keyword evidence="8" id="KW-1185">Reference proteome</keyword>
<dbReference type="AlphaFoldDB" id="A0A8H4VH15"/>
<dbReference type="Pfam" id="PF08601">
    <property type="entry name" value="PAP1"/>
    <property type="match status" value="2"/>
</dbReference>
<dbReference type="GO" id="GO:0034599">
    <property type="term" value="P:cellular response to oxidative stress"/>
    <property type="evidence" value="ECO:0007669"/>
    <property type="project" value="UniProtKB-ARBA"/>
</dbReference>
<feature type="region of interest" description="Disordered" evidence="5">
    <location>
        <begin position="399"/>
        <end position="453"/>
    </location>
</feature>
<dbReference type="CDD" id="cd14688">
    <property type="entry name" value="bZIP_YAP"/>
    <property type="match status" value="1"/>
</dbReference>
<dbReference type="Pfam" id="PF11034">
    <property type="entry name" value="Grg1"/>
    <property type="match status" value="1"/>
</dbReference>
<feature type="compositionally biased region" description="Polar residues" evidence="5">
    <location>
        <begin position="484"/>
        <end position="495"/>
    </location>
</feature>
<feature type="region of interest" description="Disordered" evidence="5">
    <location>
        <begin position="228"/>
        <end position="315"/>
    </location>
</feature>
<dbReference type="InterPro" id="IPR020100">
    <property type="entry name" value="Glc-repressible_Grg1"/>
</dbReference>
<protein>
    <submittedName>
        <fullName evidence="7">AP-1-like protein</fullName>
    </submittedName>
</protein>
<dbReference type="InterPro" id="IPR023167">
    <property type="entry name" value="Yap1_redox_dom_sf"/>
</dbReference>
<dbReference type="PROSITE" id="PS00036">
    <property type="entry name" value="BZIP_BASIC"/>
    <property type="match status" value="1"/>
</dbReference>
<feature type="compositionally biased region" description="Polar residues" evidence="5">
    <location>
        <begin position="422"/>
        <end position="437"/>
    </location>
</feature>
<dbReference type="SMART" id="SM00338">
    <property type="entry name" value="BRLZ"/>
    <property type="match status" value="1"/>
</dbReference>
<feature type="compositionally biased region" description="Low complexity" evidence="5">
    <location>
        <begin position="181"/>
        <end position="190"/>
    </location>
</feature>
<comment type="caution">
    <text evidence="7">The sequence shown here is derived from an EMBL/GenBank/DDBJ whole genome shotgun (WGS) entry which is preliminary data.</text>
</comment>
<dbReference type="SUPFAM" id="SSF57959">
    <property type="entry name" value="Leucine zipper domain"/>
    <property type="match status" value="1"/>
</dbReference>
<comment type="similarity">
    <text evidence="4">Belongs to the bZIP family. YAP subfamily.</text>
</comment>
<dbReference type="PROSITE" id="PS50217">
    <property type="entry name" value="BZIP"/>
    <property type="match status" value="1"/>
</dbReference>
<evidence type="ECO:0000256" key="4">
    <source>
        <dbReference type="ARBA" id="ARBA00038132"/>
    </source>
</evidence>